<proteinExistence type="predicted"/>
<organism evidence="1">
    <name type="scientific">Anguilla anguilla</name>
    <name type="common">European freshwater eel</name>
    <name type="synonym">Muraena anguilla</name>
    <dbReference type="NCBI Taxonomy" id="7936"/>
    <lineage>
        <taxon>Eukaryota</taxon>
        <taxon>Metazoa</taxon>
        <taxon>Chordata</taxon>
        <taxon>Craniata</taxon>
        <taxon>Vertebrata</taxon>
        <taxon>Euteleostomi</taxon>
        <taxon>Actinopterygii</taxon>
        <taxon>Neopterygii</taxon>
        <taxon>Teleostei</taxon>
        <taxon>Anguilliformes</taxon>
        <taxon>Anguillidae</taxon>
        <taxon>Anguilla</taxon>
    </lineage>
</organism>
<dbReference type="AlphaFoldDB" id="A0A0E9QDZ8"/>
<accession>A0A0E9QDZ8</accession>
<protein>
    <submittedName>
        <fullName evidence="1">Uncharacterized protein</fullName>
    </submittedName>
</protein>
<evidence type="ECO:0000313" key="1">
    <source>
        <dbReference type="EMBL" id="JAH14560.1"/>
    </source>
</evidence>
<sequence>MLMRPVGTILYIPCKSTYRDLTLNILPCSGK</sequence>
<name>A0A0E9QDZ8_ANGAN</name>
<reference evidence="1" key="2">
    <citation type="journal article" date="2015" name="Fish Shellfish Immunol.">
        <title>Early steps in the European eel (Anguilla anguilla)-Vibrio vulnificus interaction in the gills: Role of the RtxA13 toxin.</title>
        <authorList>
            <person name="Callol A."/>
            <person name="Pajuelo D."/>
            <person name="Ebbesson L."/>
            <person name="Teles M."/>
            <person name="MacKenzie S."/>
            <person name="Amaro C."/>
        </authorList>
    </citation>
    <scope>NUCLEOTIDE SEQUENCE</scope>
</reference>
<reference evidence="1" key="1">
    <citation type="submission" date="2014-11" db="EMBL/GenBank/DDBJ databases">
        <authorList>
            <person name="Amaro Gonzalez C."/>
        </authorList>
    </citation>
    <scope>NUCLEOTIDE SEQUENCE</scope>
</reference>
<dbReference type="EMBL" id="GBXM01094017">
    <property type="protein sequence ID" value="JAH14560.1"/>
    <property type="molecule type" value="Transcribed_RNA"/>
</dbReference>